<dbReference type="GeneID" id="40475483"/>
<dbReference type="NCBIfam" id="NF001981">
    <property type="entry name" value="PRK00773.1-1"/>
    <property type="match status" value="1"/>
</dbReference>
<dbReference type="OrthoDB" id="191241at2157"/>
<keyword evidence="6" id="KW-1185">Reference proteome</keyword>
<evidence type="ECO:0000313" key="5">
    <source>
        <dbReference type="EMBL" id="QDA31837.1"/>
    </source>
</evidence>
<comment type="subunit">
    <text evidence="3">Part of the 50S ribosomal subunit. Binds 23S rRNA.</text>
</comment>
<dbReference type="SUPFAM" id="SSF160374">
    <property type="entry name" value="RplX-like"/>
    <property type="match status" value="1"/>
</dbReference>
<reference evidence="5 6" key="1">
    <citation type="submission" date="2019-06" db="EMBL/GenBank/DDBJ databases">
        <title>Thermococcus indicus sp. nov., a Fe(III)-reducing hyperthermophilic archaeon isolated from the Onnuri vent field of the Central Indian Ocean ridge.</title>
        <authorList>
            <person name="Lim J.K."/>
            <person name="Kim Y.J."/>
            <person name="Kwon K.K."/>
        </authorList>
    </citation>
    <scope>NUCLEOTIDE SEQUENCE [LARGE SCALE GENOMIC DNA]</scope>
    <source>
        <strain evidence="5 6">IOH1</strain>
    </source>
</reference>
<comment type="similarity">
    <text evidence="3">Belongs to the eukaryotic ribosomal protein eL20 family.</text>
</comment>
<dbReference type="EMBL" id="CP040846">
    <property type="protein sequence ID" value="QDA31837.1"/>
    <property type="molecule type" value="Genomic_DNA"/>
</dbReference>
<keyword evidence="3" id="KW-0694">RNA-binding</keyword>
<dbReference type="GO" id="GO:0003735">
    <property type="term" value="F:structural constituent of ribosome"/>
    <property type="evidence" value="ECO:0007669"/>
    <property type="project" value="InterPro"/>
</dbReference>
<protein>
    <recommendedName>
        <fullName evidence="3">Large ribosomal subunit protein eL20</fullName>
    </recommendedName>
</protein>
<evidence type="ECO:0000256" key="2">
    <source>
        <dbReference type="ARBA" id="ARBA00023274"/>
    </source>
</evidence>
<dbReference type="RefSeq" id="WP_139681169.1">
    <property type="nucleotide sequence ID" value="NZ_CP040846.1"/>
</dbReference>
<keyword evidence="1 3" id="KW-0689">Ribosomal protein</keyword>
<dbReference type="InterPro" id="IPR023573">
    <property type="entry name" value="Ribosomal_eL20_dom"/>
</dbReference>
<dbReference type="GO" id="GO:0070180">
    <property type="term" value="F:large ribosomal subunit rRNA binding"/>
    <property type="evidence" value="ECO:0007669"/>
    <property type="project" value="UniProtKB-UniRule"/>
</dbReference>
<evidence type="ECO:0000256" key="3">
    <source>
        <dbReference type="HAMAP-Rule" id="MF_00273"/>
    </source>
</evidence>
<dbReference type="Gene3D" id="3.10.20.10">
    <property type="match status" value="1"/>
</dbReference>
<dbReference type="HAMAP" id="MF_00273">
    <property type="entry name" value="Ribosomal_eL20"/>
    <property type="match status" value="1"/>
</dbReference>
<dbReference type="GO" id="GO:1990904">
    <property type="term" value="C:ribonucleoprotein complex"/>
    <property type="evidence" value="ECO:0007669"/>
    <property type="project" value="UniProtKB-KW"/>
</dbReference>
<evidence type="ECO:0000259" key="4">
    <source>
        <dbReference type="Pfam" id="PF01775"/>
    </source>
</evidence>
<sequence>MEVKVFRVKGVFERNGKRERFTREYRGLKKEDVVEILYSEVGSKHRVPRNKIWIESVEEIAPEEAENPIVRKLSGL</sequence>
<dbReference type="InterPro" id="IPR028877">
    <property type="entry name" value="Ribosomal_eL20"/>
</dbReference>
<dbReference type="GO" id="GO:0006412">
    <property type="term" value="P:translation"/>
    <property type="evidence" value="ECO:0007669"/>
    <property type="project" value="UniProtKB-UniRule"/>
</dbReference>
<feature type="domain" description="Large ribosomal subunit protein eL20" evidence="4">
    <location>
        <begin position="3"/>
        <end position="58"/>
    </location>
</feature>
<gene>
    <name evidence="3" type="primary">rpl18a</name>
    <name evidence="3" type="synonym">rpl20e</name>
    <name evidence="3" type="synonym">rplX</name>
    <name evidence="5" type="ORF">FH039_09825</name>
</gene>
<evidence type="ECO:0000256" key="1">
    <source>
        <dbReference type="ARBA" id="ARBA00022980"/>
    </source>
</evidence>
<dbReference type="Pfam" id="PF01775">
    <property type="entry name" value="Ribosomal_L18A"/>
    <property type="match status" value="1"/>
</dbReference>
<proteinExistence type="inferred from homology"/>
<dbReference type="Proteomes" id="UP000306007">
    <property type="component" value="Chromosome"/>
</dbReference>
<evidence type="ECO:0000313" key="6">
    <source>
        <dbReference type="Proteomes" id="UP000306007"/>
    </source>
</evidence>
<dbReference type="AlphaFoldDB" id="A0A4Y5SLP2"/>
<organism evidence="5 6">
    <name type="scientific">Thermococcus indicus</name>
    <dbReference type="NCBI Taxonomy" id="2586643"/>
    <lineage>
        <taxon>Archaea</taxon>
        <taxon>Methanobacteriati</taxon>
        <taxon>Methanobacteriota</taxon>
        <taxon>Thermococci</taxon>
        <taxon>Thermococcales</taxon>
        <taxon>Thermococcaceae</taxon>
        <taxon>Thermococcus</taxon>
    </lineage>
</organism>
<keyword evidence="2 3" id="KW-0687">Ribonucleoprotein</keyword>
<dbReference type="GO" id="GO:0005840">
    <property type="term" value="C:ribosome"/>
    <property type="evidence" value="ECO:0007669"/>
    <property type="project" value="UniProtKB-KW"/>
</dbReference>
<dbReference type="KEGG" id="tic:FH039_09825"/>
<name>A0A4Y5SLP2_9EURY</name>
<keyword evidence="3" id="KW-0699">rRNA-binding</keyword>
<accession>A0A4Y5SLP2</accession>